<dbReference type="EMBL" id="CP090168">
    <property type="protein sequence ID" value="UJO19445.1"/>
    <property type="molecule type" value="Genomic_DNA"/>
</dbReference>
<sequence length="256" mass="29498">MDATKAEQQDVSNALRREHRHQIDAEELRRRLEQVSTRQAEEESHSHATSKASAKSPAEEALDDPPSRLMALPSELRLLVYEHYLKLQLPHENPRLLLHGRAEKTSVRVLPLLAVSTQVRAEFLPLWASRITFVLGPERNASYQGECLDVLRDTVLPHIRKFCLTRVTEGYHWLITLKGARAADCSIMPDSYFHEGAFKVNCMADDSRAAMEDFLRDISRHRSPLCLEKHEIYELGDISFDMHPDRPLRFRQAARR</sequence>
<keyword evidence="3" id="KW-1185">Reference proteome</keyword>
<gene>
    <name evidence="2" type="ORF">CLAFUR5_06835</name>
</gene>
<evidence type="ECO:0000313" key="2">
    <source>
        <dbReference type="EMBL" id="UJO19445.1"/>
    </source>
</evidence>
<dbReference type="Proteomes" id="UP000756132">
    <property type="component" value="Chromosome 6"/>
</dbReference>
<dbReference type="PANTHER" id="PTHR42085:SF1">
    <property type="entry name" value="F-BOX DOMAIN-CONTAINING PROTEIN"/>
    <property type="match status" value="1"/>
</dbReference>
<dbReference type="GeneID" id="71986713"/>
<protein>
    <submittedName>
        <fullName evidence="2">Uncharacterized protein</fullName>
    </submittedName>
</protein>
<dbReference type="KEGG" id="ffu:CLAFUR5_06835"/>
<evidence type="ECO:0000256" key="1">
    <source>
        <dbReference type="SAM" id="MobiDB-lite"/>
    </source>
</evidence>
<dbReference type="RefSeq" id="XP_047763811.1">
    <property type="nucleotide sequence ID" value="XM_047905983.1"/>
</dbReference>
<feature type="compositionally biased region" description="Basic and acidic residues" evidence="1">
    <location>
        <begin position="21"/>
        <end position="46"/>
    </location>
</feature>
<name>A0A9Q8PBJ0_PASFU</name>
<dbReference type="InterPro" id="IPR038883">
    <property type="entry name" value="AN11006-like"/>
</dbReference>
<accession>A0A9Q8PBJ0</accession>
<feature type="region of interest" description="Disordered" evidence="1">
    <location>
        <begin position="1"/>
        <end position="66"/>
    </location>
</feature>
<organism evidence="2 3">
    <name type="scientific">Passalora fulva</name>
    <name type="common">Tomato leaf mold</name>
    <name type="synonym">Cladosporium fulvum</name>
    <dbReference type="NCBI Taxonomy" id="5499"/>
    <lineage>
        <taxon>Eukaryota</taxon>
        <taxon>Fungi</taxon>
        <taxon>Dikarya</taxon>
        <taxon>Ascomycota</taxon>
        <taxon>Pezizomycotina</taxon>
        <taxon>Dothideomycetes</taxon>
        <taxon>Dothideomycetidae</taxon>
        <taxon>Mycosphaerellales</taxon>
        <taxon>Mycosphaerellaceae</taxon>
        <taxon>Fulvia</taxon>
    </lineage>
</organism>
<dbReference type="PANTHER" id="PTHR42085">
    <property type="entry name" value="F-BOX DOMAIN-CONTAINING PROTEIN"/>
    <property type="match status" value="1"/>
</dbReference>
<proteinExistence type="predicted"/>
<evidence type="ECO:0000313" key="3">
    <source>
        <dbReference type="Proteomes" id="UP000756132"/>
    </source>
</evidence>
<reference evidence="2" key="1">
    <citation type="submission" date="2021-12" db="EMBL/GenBank/DDBJ databases">
        <authorList>
            <person name="Zaccaron A."/>
            <person name="Stergiopoulos I."/>
        </authorList>
    </citation>
    <scope>NUCLEOTIDE SEQUENCE</scope>
    <source>
        <strain evidence="2">Race5_Kim</strain>
    </source>
</reference>
<reference evidence="2" key="2">
    <citation type="journal article" date="2022" name="Microb. Genom.">
        <title>A chromosome-scale genome assembly of the tomato pathogen Cladosporium fulvum reveals a compartmentalized genome architecture and the presence of a dispensable chromosome.</title>
        <authorList>
            <person name="Zaccaron A.Z."/>
            <person name="Chen L.H."/>
            <person name="Samaras A."/>
            <person name="Stergiopoulos I."/>
        </authorList>
    </citation>
    <scope>NUCLEOTIDE SEQUENCE</scope>
    <source>
        <strain evidence="2">Race5_Kim</strain>
    </source>
</reference>
<dbReference type="AlphaFoldDB" id="A0A9Q8PBJ0"/>
<feature type="compositionally biased region" description="Low complexity" evidence="1">
    <location>
        <begin position="47"/>
        <end position="56"/>
    </location>
</feature>